<proteinExistence type="predicted"/>
<reference evidence="2" key="1">
    <citation type="submission" date="2018-10" db="EMBL/GenBank/DDBJ databases">
        <title>Effector identification in a new, highly contiguous assembly of the strawberry crown rot pathogen Phytophthora cactorum.</title>
        <authorList>
            <person name="Armitage A.D."/>
            <person name="Nellist C.F."/>
            <person name="Bates H."/>
            <person name="Vickerstaff R.J."/>
            <person name="Harrison R.J."/>
        </authorList>
    </citation>
    <scope>NUCLEOTIDE SEQUENCE</scope>
    <source>
        <strain evidence="1">4032</strain>
        <strain evidence="2">4040</strain>
    </source>
</reference>
<dbReference type="EMBL" id="RCMI01000596">
    <property type="protein sequence ID" value="KAG2904359.1"/>
    <property type="molecule type" value="Genomic_DNA"/>
</dbReference>
<dbReference type="Proteomes" id="UP000736787">
    <property type="component" value="Unassembled WGS sequence"/>
</dbReference>
<dbReference type="Proteomes" id="UP000774804">
    <property type="component" value="Unassembled WGS sequence"/>
</dbReference>
<dbReference type="AlphaFoldDB" id="A0A8T1KAH4"/>
<comment type="caution">
    <text evidence="2">The sequence shown here is derived from an EMBL/GenBank/DDBJ whole genome shotgun (WGS) entry which is preliminary data.</text>
</comment>
<organism evidence="2 3">
    <name type="scientific">Phytophthora cactorum</name>
    <dbReference type="NCBI Taxonomy" id="29920"/>
    <lineage>
        <taxon>Eukaryota</taxon>
        <taxon>Sar</taxon>
        <taxon>Stramenopiles</taxon>
        <taxon>Oomycota</taxon>
        <taxon>Peronosporomycetes</taxon>
        <taxon>Peronosporales</taxon>
        <taxon>Peronosporaceae</taxon>
        <taxon>Phytophthora</taxon>
    </lineage>
</organism>
<evidence type="ECO:0000313" key="1">
    <source>
        <dbReference type="EMBL" id="KAG2904359.1"/>
    </source>
</evidence>
<gene>
    <name evidence="1" type="ORF">PC115_g15014</name>
    <name evidence="2" type="ORF">PC117_g16030</name>
</gene>
<accession>A0A8T1KAH4</accession>
<protein>
    <submittedName>
        <fullName evidence="2">Uncharacterized protein</fullName>
    </submittedName>
</protein>
<dbReference type="EMBL" id="RCMK01000555">
    <property type="protein sequence ID" value="KAG2922187.1"/>
    <property type="molecule type" value="Genomic_DNA"/>
</dbReference>
<sequence length="88" mass="9023">MVASTAAALKSFSVPGSGPTMSSAGNLESGFEFFRSRCSSYSSNLASTSSSAMATSLARSSADSVSSPKGFTVKRLLSILTSEQREGL</sequence>
<name>A0A8T1KAH4_9STRA</name>
<evidence type="ECO:0000313" key="3">
    <source>
        <dbReference type="Proteomes" id="UP000736787"/>
    </source>
</evidence>
<evidence type="ECO:0000313" key="2">
    <source>
        <dbReference type="EMBL" id="KAG2922187.1"/>
    </source>
</evidence>